<feature type="transmembrane region" description="Helical" evidence="1">
    <location>
        <begin position="6"/>
        <end position="26"/>
    </location>
</feature>
<feature type="transmembrane region" description="Helical" evidence="1">
    <location>
        <begin position="38"/>
        <end position="60"/>
    </location>
</feature>
<keyword evidence="1" id="KW-0812">Transmembrane</keyword>
<keyword evidence="1" id="KW-0472">Membrane</keyword>
<comment type="caution">
    <text evidence="2">The sequence shown here is derived from an EMBL/GenBank/DDBJ whole genome shotgun (WGS) entry which is preliminary data.</text>
</comment>
<accession>A0A495P4E0</accession>
<keyword evidence="1" id="KW-1133">Transmembrane helix</keyword>
<sequence>MFSTGQWIFAAIFFLSFVVVIIFSYKKDIAIHKKYHKGSLYVLVGFLIFIGLLFVIKAYLKK</sequence>
<organism evidence="2 3">
    <name type="scientific">Gillisia mitskevichiae</name>
    <dbReference type="NCBI Taxonomy" id="270921"/>
    <lineage>
        <taxon>Bacteria</taxon>
        <taxon>Pseudomonadati</taxon>
        <taxon>Bacteroidota</taxon>
        <taxon>Flavobacteriia</taxon>
        <taxon>Flavobacteriales</taxon>
        <taxon>Flavobacteriaceae</taxon>
        <taxon>Gillisia</taxon>
    </lineage>
</organism>
<name>A0A495P4E0_9FLAO</name>
<proteinExistence type="predicted"/>
<protein>
    <submittedName>
        <fullName evidence="2">Uncharacterized protein</fullName>
    </submittedName>
</protein>
<dbReference type="EMBL" id="RBLG01000004">
    <property type="protein sequence ID" value="RKS45077.1"/>
    <property type="molecule type" value="Genomic_DNA"/>
</dbReference>
<reference evidence="2 3" key="1">
    <citation type="submission" date="2018-10" db="EMBL/GenBank/DDBJ databases">
        <title>Genomic Encyclopedia of Archaeal and Bacterial Type Strains, Phase II (KMG-II): from individual species to whole genera.</title>
        <authorList>
            <person name="Goeker M."/>
        </authorList>
    </citation>
    <scope>NUCLEOTIDE SEQUENCE [LARGE SCALE GENOMIC DNA]</scope>
    <source>
        <strain evidence="2 3">DSM 19839</strain>
    </source>
</reference>
<keyword evidence="3" id="KW-1185">Reference proteome</keyword>
<gene>
    <name evidence="2" type="ORF">BC962_2752</name>
</gene>
<dbReference type="AlphaFoldDB" id="A0A495P4E0"/>
<evidence type="ECO:0000313" key="2">
    <source>
        <dbReference type="EMBL" id="RKS45077.1"/>
    </source>
</evidence>
<dbReference type="Proteomes" id="UP000276282">
    <property type="component" value="Unassembled WGS sequence"/>
</dbReference>
<evidence type="ECO:0000313" key="3">
    <source>
        <dbReference type="Proteomes" id="UP000276282"/>
    </source>
</evidence>
<evidence type="ECO:0000256" key="1">
    <source>
        <dbReference type="SAM" id="Phobius"/>
    </source>
</evidence>